<gene>
    <name evidence="3" type="ORF">AVDCRST_MAG93-3502</name>
</gene>
<reference evidence="3" key="1">
    <citation type="submission" date="2020-02" db="EMBL/GenBank/DDBJ databases">
        <authorList>
            <person name="Meier V. D."/>
        </authorList>
    </citation>
    <scope>NUCLEOTIDE SEQUENCE</scope>
    <source>
        <strain evidence="3">AVDCRST_MAG93</strain>
    </source>
</reference>
<dbReference type="GO" id="GO:0016853">
    <property type="term" value="F:isomerase activity"/>
    <property type="evidence" value="ECO:0007669"/>
    <property type="project" value="UniProtKB-KW"/>
</dbReference>
<evidence type="ECO:0000313" key="3">
    <source>
        <dbReference type="EMBL" id="CAA9285620.1"/>
    </source>
</evidence>
<proteinExistence type="predicted"/>
<accession>A0A6J4JRK4</accession>
<feature type="non-terminal residue" evidence="3">
    <location>
        <position position="1"/>
    </location>
</feature>
<feature type="coiled-coil region" evidence="1">
    <location>
        <begin position="1"/>
        <end position="53"/>
    </location>
</feature>
<feature type="region of interest" description="Disordered" evidence="2">
    <location>
        <begin position="65"/>
        <end position="89"/>
    </location>
</feature>
<protein>
    <submittedName>
        <fullName evidence="3">DNA topoisomerase I</fullName>
        <ecNumber evidence="3">5.99.1.2</ecNumber>
    </submittedName>
</protein>
<evidence type="ECO:0000256" key="1">
    <source>
        <dbReference type="SAM" id="Coils"/>
    </source>
</evidence>
<dbReference type="EMBL" id="CADCTR010001195">
    <property type="protein sequence ID" value="CAA9285620.1"/>
    <property type="molecule type" value="Genomic_DNA"/>
</dbReference>
<name>A0A6J4JRK4_9CHLR</name>
<dbReference type="EC" id="5.99.1.2" evidence="3"/>
<organism evidence="3">
    <name type="scientific">uncultured Chloroflexia bacterium</name>
    <dbReference type="NCBI Taxonomy" id="1672391"/>
    <lineage>
        <taxon>Bacteria</taxon>
        <taxon>Bacillati</taxon>
        <taxon>Chloroflexota</taxon>
        <taxon>Chloroflexia</taxon>
        <taxon>environmental samples</taxon>
    </lineage>
</organism>
<dbReference type="AlphaFoldDB" id="A0A6J4JRK4"/>
<keyword evidence="3" id="KW-0413">Isomerase</keyword>
<keyword evidence="1" id="KW-0175">Coiled coil</keyword>
<feature type="compositionally biased region" description="Basic and acidic residues" evidence="2">
    <location>
        <begin position="68"/>
        <end position="89"/>
    </location>
</feature>
<evidence type="ECO:0000256" key="2">
    <source>
        <dbReference type="SAM" id="MobiDB-lite"/>
    </source>
</evidence>
<sequence length="89" mass="10634">YERLETEKREMKAELTRARNHLQVQNASLHVKLQQEIALRKHAEQELVRLERQLGTDPQTFQSFLDRNITEERIDEAKPGEGQRGRRRK</sequence>